<dbReference type="PANTHER" id="PTHR23505:SF79">
    <property type="entry name" value="PROTEIN SPINSTER"/>
    <property type="match status" value="1"/>
</dbReference>
<comment type="subcellular location">
    <subcellularLocation>
        <location evidence="1">Membrane</location>
        <topology evidence="1">Multi-pass membrane protein</topology>
    </subcellularLocation>
</comment>
<feature type="transmembrane region" description="Helical" evidence="6">
    <location>
        <begin position="141"/>
        <end position="160"/>
    </location>
</feature>
<feature type="transmembrane region" description="Helical" evidence="6">
    <location>
        <begin position="254"/>
        <end position="279"/>
    </location>
</feature>
<accession>A0A2N9LCE4</accession>
<feature type="transmembrane region" description="Helical" evidence="6">
    <location>
        <begin position="381"/>
        <end position="400"/>
    </location>
</feature>
<feature type="transmembrane region" description="Helical" evidence="6">
    <location>
        <begin position="166"/>
        <end position="184"/>
    </location>
</feature>
<dbReference type="GO" id="GO:0022857">
    <property type="term" value="F:transmembrane transporter activity"/>
    <property type="evidence" value="ECO:0007669"/>
    <property type="project" value="InterPro"/>
</dbReference>
<keyword evidence="5 6" id="KW-0472">Membrane</keyword>
<evidence type="ECO:0000256" key="2">
    <source>
        <dbReference type="ARBA" id="ARBA00022448"/>
    </source>
</evidence>
<evidence type="ECO:0000256" key="6">
    <source>
        <dbReference type="SAM" id="Phobius"/>
    </source>
</evidence>
<name>A0A2N9LCE4_9BACT</name>
<evidence type="ECO:0000313" key="8">
    <source>
        <dbReference type="EMBL" id="SPE20813.1"/>
    </source>
</evidence>
<proteinExistence type="predicted"/>
<dbReference type="Proteomes" id="UP000239735">
    <property type="component" value="Unassembled WGS sequence"/>
</dbReference>
<evidence type="ECO:0000313" key="9">
    <source>
        <dbReference type="Proteomes" id="UP000239735"/>
    </source>
</evidence>
<feature type="transmembrane region" description="Helical" evidence="6">
    <location>
        <begin position="6"/>
        <end position="23"/>
    </location>
</feature>
<sequence length="414" mass="45494">MTQKNYKWYVVGLLWFVCFLYYADRQAVFTLFPLLRVEFHLSDMQLGLLGSSFMWMYAAFGLVAGWPGDRFSRKGLILAGLLFWICISAATVFSRNYWQLTVLRAFGGISEAFYFPATMSIISSYHGPDTRSRAMSLHQSAIYVGTVGGGSLASILGKHFGWRLNFAFFGGLGLLVFLFLQTFLREPKREIYVRRQDAGKQNWTGSSLRGAITDVLASPLALRLIIAFIGTNSVAMIFMVWLPSFLFRKFHMSLFMAGTSATVYLQAASVVGVICGGMLADKLARRDYGGRMRTQAFGVLAGVPFLLLIGWTLSVKVLIIGMVGFGFCKGIYDSNTWASLHDVVRPEYRATAVGVMNSLGWFGSGVAAVAIAAASQRFGMGLCLSATSLIYVAVAGILLWNASMTVRAHSVHAV</sequence>
<feature type="domain" description="Major facilitator superfamily (MFS) profile" evidence="7">
    <location>
        <begin position="10"/>
        <end position="403"/>
    </location>
</feature>
<dbReference type="SUPFAM" id="SSF103473">
    <property type="entry name" value="MFS general substrate transporter"/>
    <property type="match status" value="1"/>
</dbReference>
<feature type="transmembrane region" description="Helical" evidence="6">
    <location>
        <begin position="76"/>
        <end position="94"/>
    </location>
</feature>
<keyword evidence="2" id="KW-0813">Transport</keyword>
<keyword evidence="3 6" id="KW-0812">Transmembrane</keyword>
<protein>
    <submittedName>
        <fullName evidence="8">Major facilitator superfamily MFS_1</fullName>
    </submittedName>
</protein>
<dbReference type="GO" id="GO:0016020">
    <property type="term" value="C:membrane"/>
    <property type="evidence" value="ECO:0007669"/>
    <property type="project" value="UniProtKB-SubCell"/>
</dbReference>
<dbReference type="PANTHER" id="PTHR23505">
    <property type="entry name" value="SPINSTER"/>
    <property type="match status" value="1"/>
</dbReference>
<feature type="transmembrane region" description="Helical" evidence="6">
    <location>
        <begin position="299"/>
        <end position="332"/>
    </location>
</feature>
<organism evidence="8 9">
    <name type="scientific">Candidatus Sulfuritelmatomonas gaucii</name>
    <dbReference type="NCBI Taxonomy" id="2043161"/>
    <lineage>
        <taxon>Bacteria</taxon>
        <taxon>Pseudomonadati</taxon>
        <taxon>Acidobacteriota</taxon>
        <taxon>Terriglobia</taxon>
        <taxon>Terriglobales</taxon>
        <taxon>Acidobacteriaceae</taxon>
        <taxon>Candidatus Sulfuritelmatomonas</taxon>
    </lineage>
</organism>
<dbReference type="InterPro" id="IPR044770">
    <property type="entry name" value="MFS_spinster-like"/>
</dbReference>
<evidence type="ECO:0000256" key="1">
    <source>
        <dbReference type="ARBA" id="ARBA00004141"/>
    </source>
</evidence>
<dbReference type="Pfam" id="PF07690">
    <property type="entry name" value="MFS_1"/>
    <property type="match status" value="1"/>
</dbReference>
<dbReference type="EMBL" id="OKRB01000086">
    <property type="protein sequence ID" value="SPE20813.1"/>
    <property type="molecule type" value="Genomic_DNA"/>
</dbReference>
<dbReference type="InterPro" id="IPR020846">
    <property type="entry name" value="MFS_dom"/>
</dbReference>
<reference evidence="9" key="1">
    <citation type="submission" date="2018-02" db="EMBL/GenBank/DDBJ databases">
        <authorList>
            <person name="Hausmann B."/>
        </authorList>
    </citation>
    <scope>NUCLEOTIDE SEQUENCE [LARGE SCALE GENOMIC DNA]</scope>
    <source>
        <strain evidence="9">Peat soil MAG SbA5</strain>
    </source>
</reference>
<dbReference type="Gene3D" id="1.20.1250.20">
    <property type="entry name" value="MFS general substrate transporter like domains"/>
    <property type="match status" value="1"/>
</dbReference>
<evidence type="ECO:0000256" key="4">
    <source>
        <dbReference type="ARBA" id="ARBA00022989"/>
    </source>
</evidence>
<dbReference type="InterPro" id="IPR011701">
    <property type="entry name" value="MFS"/>
</dbReference>
<dbReference type="AlphaFoldDB" id="A0A2N9LCE4"/>
<gene>
    <name evidence="8" type="ORF">SBA5_30018</name>
</gene>
<dbReference type="PROSITE" id="PS50850">
    <property type="entry name" value="MFS"/>
    <property type="match status" value="1"/>
</dbReference>
<evidence type="ECO:0000259" key="7">
    <source>
        <dbReference type="PROSITE" id="PS50850"/>
    </source>
</evidence>
<evidence type="ECO:0000256" key="5">
    <source>
        <dbReference type="ARBA" id="ARBA00023136"/>
    </source>
</evidence>
<feature type="transmembrane region" description="Helical" evidence="6">
    <location>
        <begin position="44"/>
        <end position="64"/>
    </location>
</feature>
<dbReference type="InterPro" id="IPR036259">
    <property type="entry name" value="MFS_trans_sf"/>
</dbReference>
<feature type="transmembrane region" description="Helical" evidence="6">
    <location>
        <begin position="352"/>
        <end position="374"/>
    </location>
</feature>
<feature type="transmembrane region" description="Helical" evidence="6">
    <location>
        <begin position="220"/>
        <end position="242"/>
    </location>
</feature>
<dbReference type="OrthoDB" id="9794076at2"/>
<evidence type="ECO:0000256" key="3">
    <source>
        <dbReference type="ARBA" id="ARBA00022692"/>
    </source>
</evidence>
<keyword evidence="4 6" id="KW-1133">Transmembrane helix</keyword>